<protein>
    <recommendedName>
        <fullName evidence="1">Acyl-CoA thioesterase-like C-terminal domain-containing protein</fullName>
    </recommendedName>
</protein>
<dbReference type="Gene3D" id="3.10.129.10">
    <property type="entry name" value="Hotdog Thioesterase"/>
    <property type="match status" value="1"/>
</dbReference>
<name>A0AAV5TH56_9BILA</name>
<evidence type="ECO:0000313" key="2">
    <source>
        <dbReference type="EMBL" id="GMS93624.1"/>
    </source>
</evidence>
<dbReference type="GO" id="GO:0047617">
    <property type="term" value="F:fatty acyl-CoA hydrolase activity"/>
    <property type="evidence" value="ECO:0007669"/>
    <property type="project" value="InterPro"/>
</dbReference>
<gene>
    <name evidence="2" type="ORF">PENTCL1PPCAC_15799</name>
</gene>
<dbReference type="Pfam" id="PF20789">
    <property type="entry name" value="4HBT_3C"/>
    <property type="match status" value="1"/>
</dbReference>
<dbReference type="InterPro" id="IPR049450">
    <property type="entry name" value="ACOT8-like_C"/>
</dbReference>
<dbReference type="GO" id="GO:0005782">
    <property type="term" value="C:peroxisomal matrix"/>
    <property type="evidence" value="ECO:0007669"/>
    <property type="project" value="UniProtKB-SubCell"/>
</dbReference>
<dbReference type="EMBL" id="BTSX01000004">
    <property type="protein sequence ID" value="GMS93624.1"/>
    <property type="molecule type" value="Genomic_DNA"/>
</dbReference>
<dbReference type="SUPFAM" id="SSF54637">
    <property type="entry name" value="Thioesterase/thiol ester dehydrase-isomerase"/>
    <property type="match status" value="1"/>
</dbReference>
<dbReference type="InterPro" id="IPR029069">
    <property type="entry name" value="HotDog_dom_sf"/>
</dbReference>
<dbReference type="PANTHER" id="PTHR11066">
    <property type="entry name" value="ACYL-COA THIOESTERASE"/>
    <property type="match status" value="1"/>
</dbReference>
<organism evidence="2 3">
    <name type="scientific">Pristionchus entomophagus</name>
    <dbReference type="NCBI Taxonomy" id="358040"/>
    <lineage>
        <taxon>Eukaryota</taxon>
        <taxon>Metazoa</taxon>
        <taxon>Ecdysozoa</taxon>
        <taxon>Nematoda</taxon>
        <taxon>Chromadorea</taxon>
        <taxon>Rhabditida</taxon>
        <taxon>Rhabditina</taxon>
        <taxon>Diplogasteromorpha</taxon>
        <taxon>Diplogasteroidea</taxon>
        <taxon>Neodiplogasteridae</taxon>
        <taxon>Pristionchus</taxon>
    </lineage>
</organism>
<proteinExistence type="predicted"/>
<feature type="domain" description="Acyl-CoA thioesterase-like C-terminal" evidence="1">
    <location>
        <begin position="21"/>
        <end position="127"/>
    </location>
</feature>
<dbReference type="Proteomes" id="UP001432027">
    <property type="component" value="Unassembled WGS sequence"/>
</dbReference>
<dbReference type="InterPro" id="IPR003703">
    <property type="entry name" value="Acyl_CoA_thio"/>
</dbReference>
<accession>A0AAV5TH56</accession>
<feature type="non-terminal residue" evidence="2">
    <location>
        <position position="1"/>
    </location>
</feature>
<reference evidence="2" key="1">
    <citation type="submission" date="2023-10" db="EMBL/GenBank/DDBJ databases">
        <title>Genome assembly of Pristionchus species.</title>
        <authorList>
            <person name="Yoshida K."/>
            <person name="Sommer R.J."/>
        </authorList>
    </citation>
    <scope>NUCLEOTIDE SEQUENCE</scope>
    <source>
        <strain evidence="2">RS0144</strain>
    </source>
</reference>
<dbReference type="GO" id="GO:0009062">
    <property type="term" value="P:fatty acid catabolic process"/>
    <property type="evidence" value="ECO:0007669"/>
    <property type="project" value="TreeGrafter"/>
</dbReference>
<sequence length="138" mass="15910">SKFPLDARPVESPLYPTSNADRNVIWLRIKPEFQGTLKPADGLSVVLFMSDFSMIRVAFEIYQKSNIRTNTSSLHHSVWIHESMPDPLGWFLVVSECETISHGRARIESRIFDESRKCVMSVVQEAYFQRLPDIKPKL</sequence>
<keyword evidence="3" id="KW-1185">Reference proteome</keyword>
<dbReference type="PANTHER" id="PTHR11066:SF48">
    <property type="entry name" value="ACYL-COA THIOESTERASE II"/>
    <property type="match status" value="1"/>
</dbReference>
<dbReference type="CDD" id="cd03444">
    <property type="entry name" value="Thioesterase_II_repeat1"/>
    <property type="match status" value="1"/>
</dbReference>
<feature type="non-terminal residue" evidence="2">
    <location>
        <position position="138"/>
    </location>
</feature>
<evidence type="ECO:0000259" key="1">
    <source>
        <dbReference type="Pfam" id="PF20789"/>
    </source>
</evidence>
<comment type="caution">
    <text evidence="2">The sequence shown here is derived from an EMBL/GenBank/DDBJ whole genome shotgun (WGS) entry which is preliminary data.</text>
</comment>
<evidence type="ECO:0000313" key="3">
    <source>
        <dbReference type="Proteomes" id="UP001432027"/>
    </source>
</evidence>
<dbReference type="GO" id="GO:0006637">
    <property type="term" value="P:acyl-CoA metabolic process"/>
    <property type="evidence" value="ECO:0007669"/>
    <property type="project" value="InterPro"/>
</dbReference>
<dbReference type="AlphaFoldDB" id="A0AAV5TH56"/>